<evidence type="ECO:0000313" key="3">
    <source>
        <dbReference type="Proteomes" id="UP000747110"/>
    </source>
</evidence>
<reference evidence="1" key="1">
    <citation type="journal article" date="2021" name="Proc. Natl. Acad. Sci. U.S.A.">
        <title>Three genomes in the algal genus Volvox reveal the fate of a haploid sex-determining region after a transition to homothallism.</title>
        <authorList>
            <person name="Yamamoto K."/>
            <person name="Hamaji T."/>
            <person name="Kawai-Toyooka H."/>
            <person name="Matsuzaki R."/>
            <person name="Takahashi F."/>
            <person name="Nishimura Y."/>
            <person name="Kawachi M."/>
            <person name="Noguchi H."/>
            <person name="Minakuchi Y."/>
            <person name="Umen J.G."/>
            <person name="Toyoda A."/>
            <person name="Nozaki H."/>
        </authorList>
    </citation>
    <scope>NUCLEOTIDE SEQUENCE</scope>
    <source>
        <strain evidence="2">NIES-3785</strain>
        <strain evidence="1">NIES-3786</strain>
    </source>
</reference>
<protein>
    <submittedName>
        <fullName evidence="1">Uncharacterized protein</fullName>
    </submittedName>
</protein>
<sequence>MSANSADLLKLLQCTRQALRGASSGRGSALVERTCVTGSLARGTYVAGCEPTGLVLFLNVDLQFSPYEVPKALVALAESLRSVEALGDKGFEGFDLQIADAECRGGLWANLHARRRRPAADSGTEQAPLSDDAPFVLQLFVAENMTSTVSQRAAPISNAEALGLGPVDEHRARQQQQNLLVAAEQRLRREARYQVRQGRAAIGAATAVPAAVWAAKAACGVAEARRVFWSRQPEAALRAARAAHETWRLTLDATAKQLQKQPQSHPEQQQKLWSDEVVLLLDVLALHAYRQEAEAGAEGAIVTRIFTILSAGSVSCEASKGALRVALQGGVLAGDGEGVAAGLVADAPAGGAEAESLVVLDPCFPVLDVYAAACEAVGQGEGADVGKGRLRDLAAAAVGLASAARGGATTAAVAAVRTVDAAAAKGNVAAPAGVTAAAAPTVTGPMPVAAATAVPTADAAAAADATAAAPLAAAPAADPKMDAAAAAAPAAGPTADAAAAADATAAAPLAAAPAAGPTADAAAAVSTADAAAAARPIADAITAAGTAVMEATASGGNAVISPAGDTVTADKANINITEAAATATGDDTLTGCLAAPAAVDDNVPAGSAPAKTET</sequence>
<name>A0A8J4FZV8_9CHLO</name>
<organism evidence="1 3">
    <name type="scientific">Volvox reticuliferus</name>
    <dbReference type="NCBI Taxonomy" id="1737510"/>
    <lineage>
        <taxon>Eukaryota</taxon>
        <taxon>Viridiplantae</taxon>
        <taxon>Chlorophyta</taxon>
        <taxon>core chlorophytes</taxon>
        <taxon>Chlorophyceae</taxon>
        <taxon>CS clade</taxon>
        <taxon>Chlamydomonadales</taxon>
        <taxon>Volvocaceae</taxon>
        <taxon>Volvox</taxon>
    </lineage>
</organism>
<evidence type="ECO:0000313" key="2">
    <source>
        <dbReference type="EMBL" id="GIM16599.1"/>
    </source>
</evidence>
<comment type="caution">
    <text evidence="1">The sequence shown here is derived from an EMBL/GenBank/DDBJ whole genome shotgun (WGS) entry which is preliminary data.</text>
</comment>
<dbReference type="Proteomes" id="UP000722791">
    <property type="component" value="Unassembled WGS sequence"/>
</dbReference>
<dbReference type="AlphaFoldDB" id="A0A8J4FZV8"/>
<dbReference type="OrthoDB" id="543684at2759"/>
<evidence type="ECO:0000313" key="1">
    <source>
        <dbReference type="EMBL" id="GIL92815.1"/>
    </source>
</evidence>
<keyword evidence="3" id="KW-1185">Reference proteome</keyword>
<gene>
    <name evidence="1" type="ORF">Vretifemale_20292</name>
    <name evidence="2" type="ORF">Vretimale_19228</name>
</gene>
<dbReference type="EMBL" id="BNCQ01000081">
    <property type="protein sequence ID" value="GIM16599.1"/>
    <property type="molecule type" value="Genomic_DNA"/>
</dbReference>
<proteinExistence type="predicted"/>
<dbReference type="Proteomes" id="UP000747110">
    <property type="component" value="Unassembled WGS sequence"/>
</dbReference>
<accession>A0A8J4FZV8</accession>
<dbReference type="EMBL" id="BNCP01000083">
    <property type="protein sequence ID" value="GIL92815.1"/>
    <property type="molecule type" value="Genomic_DNA"/>
</dbReference>